<comment type="caution">
    <text evidence="3">The sequence shown here is derived from an EMBL/GenBank/DDBJ whole genome shotgun (WGS) entry which is preliminary data.</text>
</comment>
<dbReference type="Gene3D" id="3.30.530.20">
    <property type="match status" value="1"/>
</dbReference>
<reference evidence="3 4" key="1">
    <citation type="submission" date="2017-11" db="EMBL/GenBank/DDBJ databases">
        <title>Genomic Encyclopedia of Archaeal and Bacterial Type Strains, Phase II (KMG-II): From Individual Species to Whole Genera.</title>
        <authorList>
            <person name="Goeker M."/>
        </authorList>
    </citation>
    <scope>NUCLEOTIDE SEQUENCE [LARGE SCALE GENOMIC DNA]</scope>
    <source>
        <strain evidence="3 4">DSM 27617</strain>
    </source>
</reference>
<proteinExistence type="inferred from homology"/>
<sequence length="142" mass="16377">MPTQNFSYTFTTSKPIDKVFNILIDPQKWWYGLHNEIITGKSEQLNDIFIFDAGNGVHHTKQKLIEVIPDKKIVWEVTDSNLTFASKADEWTGTKIGFDISTKDNHTQVVFTHNGLTPEFECYEGCSSAWTQYLEKLEKELN</sequence>
<evidence type="ECO:0000313" key="3">
    <source>
        <dbReference type="EMBL" id="PJJ66353.1"/>
    </source>
</evidence>
<dbReference type="Pfam" id="PF08327">
    <property type="entry name" value="AHSA1"/>
    <property type="match status" value="1"/>
</dbReference>
<feature type="domain" description="Activator of Hsp90 ATPase homologue 1/2-like C-terminal" evidence="2">
    <location>
        <begin position="15"/>
        <end position="141"/>
    </location>
</feature>
<organism evidence="3 4">
    <name type="scientific">Chryseobacterium geocarposphaerae</name>
    <dbReference type="NCBI Taxonomy" id="1416776"/>
    <lineage>
        <taxon>Bacteria</taxon>
        <taxon>Pseudomonadati</taxon>
        <taxon>Bacteroidota</taxon>
        <taxon>Flavobacteriia</taxon>
        <taxon>Flavobacteriales</taxon>
        <taxon>Weeksellaceae</taxon>
        <taxon>Chryseobacterium group</taxon>
        <taxon>Chryseobacterium</taxon>
    </lineage>
</organism>
<dbReference type="AlphaFoldDB" id="A0A2M9C6B9"/>
<accession>A0A2M9C6B9</accession>
<name>A0A2M9C6B9_9FLAO</name>
<evidence type="ECO:0000313" key="4">
    <source>
        <dbReference type="Proteomes" id="UP000228740"/>
    </source>
</evidence>
<dbReference type="OrthoDB" id="287565at2"/>
<dbReference type="SUPFAM" id="SSF55961">
    <property type="entry name" value="Bet v1-like"/>
    <property type="match status" value="1"/>
</dbReference>
<dbReference type="RefSeq" id="WP_100375154.1">
    <property type="nucleotide sequence ID" value="NZ_PGFD01000001.1"/>
</dbReference>
<dbReference type="InterPro" id="IPR013538">
    <property type="entry name" value="ASHA1/2-like_C"/>
</dbReference>
<dbReference type="InterPro" id="IPR023393">
    <property type="entry name" value="START-like_dom_sf"/>
</dbReference>
<dbReference type="Proteomes" id="UP000228740">
    <property type="component" value="Unassembled WGS sequence"/>
</dbReference>
<dbReference type="EMBL" id="PGFD01000001">
    <property type="protein sequence ID" value="PJJ66353.1"/>
    <property type="molecule type" value="Genomic_DNA"/>
</dbReference>
<protein>
    <submittedName>
        <fullName evidence="3">Uncharacterized protein YndB with AHSA1/START domain</fullName>
    </submittedName>
</protein>
<evidence type="ECO:0000259" key="2">
    <source>
        <dbReference type="Pfam" id="PF08327"/>
    </source>
</evidence>
<gene>
    <name evidence="3" type="ORF">CLV73_0322</name>
</gene>
<keyword evidence="4" id="KW-1185">Reference proteome</keyword>
<dbReference type="CDD" id="cd07814">
    <property type="entry name" value="SRPBCC_CalC_Aha1-like"/>
    <property type="match status" value="1"/>
</dbReference>
<evidence type="ECO:0000256" key="1">
    <source>
        <dbReference type="ARBA" id="ARBA00006817"/>
    </source>
</evidence>
<comment type="similarity">
    <text evidence="1">Belongs to the AHA1 family.</text>
</comment>